<dbReference type="Gene3D" id="3.50.50.60">
    <property type="entry name" value="FAD/NAD(P)-binding domain"/>
    <property type="match status" value="1"/>
</dbReference>
<accession>A4XCE8</accession>
<evidence type="ECO:0008006" key="3">
    <source>
        <dbReference type="Google" id="ProtNLM"/>
    </source>
</evidence>
<dbReference type="HOGENOM" id="CLU_3276461_0_0_11"/>
<reference evidence="2" key="1">
    <citation type="journal article" date="2007" name="Proc. Natl. Acad. Sci. U.S.A.">
        <title>Genome sequencing reveals complex secondary metabolome in the marine actinomycete Salinispora tropica.</title>
        <authorList>
            <person name="Udwary D.W."/>
            <person name="Zeigler L."/>
            <person name="Asolkar R.N."/>
            <person name="Singan V."/>
            <person name="Lapidus A."/>
            <person name="Fenical W."/>
            <person name="Jensen P.R."/>
            <person name="Moore B.S."/>
        </authorList>
    </citation>
    <scope>NUCLEOTIDE SEQUENCE [LARGE SCALE GENOMIC DNA]</scope>
    <source>
        <strain evidence="2">ATCC BAA-916 / DSM 44818 / CNB-440</strain>
    </source>
</reference>
<dbReference type="KEGG" id="stp:Strop_4176"/>
<dbReference type="EMBL" id="CP000667">
    <property type="protein sequence ID" value="ABP56605.1"/>
    <property type="molecule type" value="Genomic_DNA"/>
</dbReference>
<evidence type="ECO:0000313" key="1">
    <source>
        <dbReference type="EMBL" id="ABP56605.1"/>
    </source>
</evidence>
<dbReference type="Proteomes" id="UP000000235">
    <property type="component" value="Chromosome"/>
</dbReference>
<sequence>MAGCVLASRLSEDPDRSVCLVEAGPDYDARPNAGRRQHEAV</sequence>
<gene>
    <name evidence="1" type="ordered locus">Strop_4176</name>
</gene>
<dbReference type="InterPro" id="IPR036188">
    <property type="entry name" value="FAD/NAD-bd_sf"/>
</dbReference>
<dbReference type="STRING" id="369723.Strop_4176"/>
<organism evidence="1 2">
    <name type="scientific">Salinispora tropica (strain ATCC BAA-916 / DSM 44818 / JCM 13857 / NBRC 105044 / CNB-440)</name>
    <dbReference type="NCBI Taxonomy" id="369723"/>
    <lineage>
        <taxon>Bacteria</taxon>
        <taxon>Bacillati</taxon>
        <taxon>Actinomycetota</taxon>
        <taxon>Actinomycetes</taxon>
        <taxon>Micromonosporales</taxon>
        <taxon>Micromonosporaceae</taxon>
        <taxon>Salinispora</taxon>
    </lineage>
</organism>
<name>A4XCE8_SALTO</name>
<keyword evidence="2" id="KW-1185">Reference proteome</keyword>
<evidence type="ECO:0000313" key="2">
    <source>
        <dbReference type="Proteomes" id="UP000000235"/>
    </source>
</evidence>
<proteinExistence type="predicted"/>
<protein>
    <recommendedName>
        <fullName evidence="3">Glucose-methanol-choline oxidoreductase N-terminal domain-containing protein</fullName>
    </recommendedName>
</protein>
<dbReference type="SUPFAM" id="SSF51905">
    <property type="entry name" value="FAD/NAD(P)-binding domain"/>
    <property type="match status" value="1"/>
</dbReference>
<dbReference type="AlphaFoldDB" id="A4XCE8"/>